<protein>
    <recommendedName>
        <fullName evidence="1">YTH domain-containing protein</fullName>
    </recommendedName>
</protein>
<name>A0ABR4P0G3_9SACH</name>
<dbReference type="PANTHER" id="PTHR12357:SF89">
    <property type="entry name" value="YTH DOMAIN-CONTAINING FAMILY PROTEIN"/>
    <property type="match status" value="1"/>
</dbReference>
<evidence type="ECO:0000259" key="1">
    <source>
        <dbReference type="PROSITE" id="PS50882"/>
    </source>
</evidence>
<dbReference type="EMBL" id="JBEVYD010000002">
    <property type="protein sequence ID" value="KAL3235073.1"/>
    <property type="molecule type" value="Genomic_DNA"/>
</dbReference>
<dbReference type="PANTHER" id="PTHR12357">
    <property type="entry name" value="YTH YT521-B HOMOLOGY DOMAIN-CONTAINING"/>
    <property type="match status" value="1"/>
</dbReference>
<dbReference type="Pfam" id="PF04146">
    <property type="entry name" value="YTH"/>
    <property type="match status" value="1"/>
</dbReference>
<evidence type="ECO:0000313" key="3">
    <source>
        <dbReference type="Proteomes" id="UP001623330"/>
    </source>
</evidence>
<accession>A0ABR4P0G3</accession>
<gene>
    <name evidence="2" type="ORF">RNJ44_02861</name>
</gene>
<dbReference type="CDD" id="cd21134">
    <property type="entry name" value="YTH"/>
    <property type="match status" value="1"/>
</dbReference>
<proteinExistence type="predicted"/>
<feature type="domain" description="YTH" evidence="1">
    <location>
        <begin position="114"/>
        <end position="249"/>
    </location>
</feature>
<dbReference type="InterPro" id="IPR045168">
    <property type="entry name" value="YTH_prot"/>
</dbReference>
<comment type="caution">
    <text evidence="2">The sequence shown here is derived from an EMBL/GenBank/DDBJ whole genome shotgun (WGS) entry which is preliminary data.</text>
</comment>
<sequence>MSRTREYSVKILETFFDDEHYDRKGDLGQKFILPGILFGEDENRVHNIKARREGEDVNHNEQQCDGFLYYSTESEKSLAVTEIARDNYSSSIRIPKTNKSLAIIPAWITVPQQTRFFVIKSSNLDHVKRSFYNGIWSSTHFGNRKLSQAYKELNNHAKLFLLFSVNSSGRFCGVAEMVSDIESHLDTSLWDDSYKFGGAFRVRWVIVRDLNNRSLKRFIIVENDMKSITKSRDAQEVPFEIGQSMLKLFLFDKSSGTQCFLDPEYQ</sequence>
<evidence type="ECO:0000313" key="2">
    <source>
        <dbReference type="EMBL" id="KAL3235073.1"/>
    </source>
</evidence>
<reference evidence="2 3" key="1">
    <citation type="submission" date="2024-05" db="EMBL/GenBank/DDBJ databases">
        <title>Long read based assembly of the Candida bracarensis genome reveals expanded adhesin content.</title>
        <authorList>
            <person name="Marcet-Houben M."/>
            <person name="Ksiezopolska E."/>
            <person name="Gabaldon T."/>
        </authorList>
    </citation>
    <scope>NUCLEOTIDE SEQUENCE [LARGE SCALE GENOMIC DNA]</scope>
    <source>
        <strain evidence="2 3">CBM6</strain>
    </source>
</reference>
<dbReference type="InterPro" id="IPR007275">
    <property type="entry name" value="YTH_domain"/>
</dbReference>
<dbReference type="Proteomes" id="UP001623330">
    <property type="component" value="Unassembled WGS sequence"/>
</dbReference>
<keyword evidence="3" id="KW-1185">Reference proteome</keyword>
<organism evidence="2 3">
    <name type="scientific">Nakaseomyces bracarensis</name>
    <dbReference type="NCBI Taxonomy" id="273131"/>
    <lineage>
        <taxon>Eukaryota</taxon>
        <taxon>Fungi</taxon>
        <taxon>Dikarya</taxon>
        <taxon>Ascomycota</taxon>
        <taxon>Saccharomycotina</taxon>
        <taxon>Saccharomycetes</taxon>
        <taxon>Saccharomycetales</taxon>
        <taxon>Saccharomycetaceae</taxon>
        <taxon>Nakaseomyces</taxon>
    </lineage>
</organism>
<dbReference type="PROSITE" id="PS50882">
    <property type="entry name" value="YTH"/>
    <property type="match status" value="1"/>
</dbReference>
<dbReference type="Gene3D" id="3.10.590.10">
    <property type="entry name" value="ph1033 like domains"/>
    <property type="match status" value="1"/>
</dbReference>